<reference evidence="2 3" key="1">
    <citation type="journal article" date="2017" name="Nat. Ecol. Evol.">
        <title>Scallop genome provides insights into evolution of bilaterian karyotype and development.</title>
        <authorList>
            <person name="Wang S."/>
            <person name="Zhang J."/>
            <person name="Jiao W."/>
            <person name="Li J."/>
            <person name="Xun X."/>
            <person name="Sun Y."/>
            <person name="Guo X."/>
            <person name="Huan P."/>
            <person name="Dong B."/>
            <person name="Zhang L."/>
            <person name="Hu X."/>
            <person name="Sun X."/>
            <person name="Wang J."/>
            <person name="Zhao C."/>
            <person name="Wang Y."/>
            <person name="Wang D."/>
            <person name="Huang X."/>
            <person name="Wang R."/>
            <person name="Lv J."/>
            <person name="Li Y."/>
            <person name="Zhang Z."/>
            <person name="Liu B."/>
            <person name="Lu W."/>
            <person name="Hui Y."/>
            <person name="Liang J."/>
            <person name="Zhou Z."/>
            <person name="Hou R."/>
            <person name="Li X."/>
            <person name="Liu Y."/>
            <person name="Li H."/>
            <person name="Ning X."/>
            <person name="Lin Y."/>
            <person name="Zhao L."/>
            <person name="Xing Q."/>
            <person name="Dou J."/>
            <person name="Li Y."/>
            <person name="Mao J."/>
            <person name="Guo H."/>
            <person name="Dou H."/>
            <person name="Li T."/>
            <person name="Mu C."/>
            <person name="Jiang W."/>
            <person name="Fu Q."/>
            <person name="Fu X."/>
            <person name="Miao Y."/>
            <person name="Liu J."/>
            <person name="Yu Q."/>
            <person name="Li R."/>
            <person name="Liao H."/>
            <person name="Li X."/>
            <person name="Kong Y."/>
            <person name="Jiang Z."/>
            <person name="Chourrout D."/>
            <person name="Li R."/>
            <person name="Bao Z."/>
        </authorList>
    </citation>
    <scope>NUCLEOTIDE SEQUENCE [LARGE SCALE GENOMIC DNA]</scope>
    <source>
        <strain evidence="2 3">PY_sf001</strain>
    </source>
</reference>
<dbReference type="EMBL" id="NEDP02001574">
    <property type="protein sequence ID" value="OWF52950.1"/>
    <property type="molecule type" value="Genomic_DNA"/>
</dbReference>
<proteinExistence type="predicted"/>
<accession>A0A210QW14</accession>
<dbReference type="AlphaFoldDB" id="A0A210QW14"/>
<evidence type="ECO:0000313" key="3">
    <source>
        <dbReference type="Proteomes" id="UP000242188"/>
    </source>
</evidence>
<evidence type="ECO:0000256" key="1">
    <source>
        <dbReference type="SAM" id="MobiDB-lite"/>
    </source>
</evidence>
<name>A0A210QW14_MIZYE</name>
<organism evidence="2 3">
    <name type="scientific">Mizuhopecten yessoensis</name>
    <name type="common">Japanese scallop</name>
    <name type="synonym">Patinopecten yessoensis</name>
    <dbReference type="NCBI Taxonomy" id="6573"/>
    <lineage>
        <taxon>Eukaryota</taxon>
        <taxon>Metazoa</taxon>
        <taxon>Spiralia</taxon>
        <taxon>Lophotrochozoa</taxon>
        <taxon>Mollusca</taxon>
        <taxon>Bivalvia</taxon>
        <taxon>Autobranchia</taxon>
        <taxon>Pteriomorphia</taxon>
        <taxon>Pectinida</taxon>
        <taxon>Pectinoidea</taxon>
        <taxon>Pectinidae</taxon>
        <taxon>Mizuhopecten</taxon>
    </lineage>
</organism>
<evidence type="ECO:0000313" key="2">
    <source>
        <dbReference type="EMBL" id="OWF52950.1"/>
    </source>
</evidence>
<protein>
    <submittedName>
        <fullName evidence="2">Uncharacterized protein</fullName>
    </submittedName>
</protein>
<dbReference type="OrthoDB" id="10482061at2759"/>
<feature type="region of interest" description="Disordered" evidence="1">
    <location>
        <begin position="117"/>
        <end position="147"/>
    </location>
</feature>
<gene>
    <name evidence="2" type="ORF">KP79_PYT06473</name>
</gene>
<feature type="compositionally biased region" description="Acidic residues" evidence="1">
    <location>
        <begin position="138"/>
        <end position="147"/>
    </location>
</feature>
<keyword evidence="3" id="KW-1185">Reference proteome</keyword>
<comment type="caution">
    <text evidence="2">The sequence shown here is derived from an EMBL/GenBank/DDBJ whole genome shotgun (WGS) entry which is preliminary data.</text>
</comment>
<dbReference type="Proteomes" id="UP000242188">
    <property type="component" value="Unassembled WGS sequence"/>
</dbReference>
<sequence length="147" mass="16452">MAEDSITKLCRLLEDVKTQINIVEGELAYNNNRDEYDFGRKLSAKSEKMELVKKSLEALSLKANNLPIRESRGRTAGSSSDSGYNSACSERRHALFLKDGDLPEPEQQCSVCRQQMKTPMQVTDKAECTPPARRSTENDDSSEFQSG</sequence>